<evidence type="ECO:0000313" key="5">
    <source>
        <dbReference type="Proteomes" id="UP000243679"/>
    </source>
</evidence>
<name>A0A1Q2SM70_9GAMM</name>
<accession>A0A1Q2SM70</accession>
<dbReference type="EMBL" id="AP014836">
    <property type="protein sequence ID" value="BAW80207.1"/>
    <property type="molecule type" value="Genomic_DNA"/>
</dbReference>
<dbReference type="PANTHER" id="PTHR30476:SF0">
    <property type="entry name" value="UPF0234 PROTEIN YAJQ"/>
    <property type="match status" value="1"/>
</dbReference>
<dbReference type="InterPro" id="IPR035570">
    <property type="entry name" value="UPF0234_N"/>
</dbReference>
<dbReference type="PANTHER" id="PTHR30476">
    <property type="entry name" value="UPF0234 PROTEIN YAJQ"/>
    <property type="match status" value="1"/>
</dbReference>
<reference evidence="4 5" key="1">
    <citation type="journal article" date="2017" name="ISME J.">
        <title>An acid-tolerant ammonia-oxidizing ?-proteobacterium from soil.</title>
        <authorList>
            <person name="Hayatsu M."/>
            <person name="Tago K."/>
            <person name="Uchiyama I."/>
            <person name="Toyoda A."/>
            <person name="Wang Y."/>
            <person name="Shimomura Y."/>
            <person name="Okubo T."/>
            <person name="Kurisu F."/>
            <person name="Hirono Y."/>
            <person name="Nonaka K."/>
            <person name="Akiyama H."/>
            <person name="Itoh T."/>
            <person name="Takami H."/>
        </authorList>
    </citation>
    <scope>NUCLEOTIDE SEQUENCE [LARGE SCALE GENOMIC DNA]</scope>
    <source>
        <strain evidence="4 5">TAO100</strain>
    </source>
</reference>
<dbReference type="RefSeq" id="WP_096526778.1">
    <property type="nucleotide sequence ID" value="NZ_AP014836.1"/>
</dbReference>
<dbReference type="InterPro" id="IPR036183">
    <property type="entry name" value="YajQ-like_sf"/>
</dbReference>
<dbReference type="Gene3D" id="3.30.70.990">
    <property type="entry name" value="YajQ-like, domain 2"/>
    <property type="match status" value="1"/>
</dbReference>
<dbReference type="KEGG" id="ntt:TAO_0837"/>
<dbReference type="OrthoDB" id="9801447at2"/>
<comment type="similarity">
    <text evidence="2 3">Belongs to the YajQ family.</text>
</comment>
<evidence type="ECO:0000256" key="2">
    <source>
        <dbReference type="ARBA" id="ARBA00093450"/>
    </source>
</evidence>
<evidence type="ECO:0000313" key="4">
    <source>
        <dbReference type="EMBL" id="BAW80207.1"/>
    </source>
</evidence>
<dbReference type="InterPro" id="IPR035571">
    <property type="entry name" value="UPF0234-like_C"/>
</dbReference>
<comment type="function">
    <text evidence="3">Nucleotide-binding protein.</text>
</comment>
<dbReference type="Gene3D" id="3.30.70.860">
    <property type="match status" value="1"/>
</dbReference>
<dbReference type="HAMAP" id="MF_00632">
    <property type="entry name" value="UPF0234"/>
    <property type="match status" value="1"/>
</dbReference>
<proteinExistence type="inferred from homology"/>
<keyword evidence="1 3" id="KW-0547">Nucleotide-binding</keyword>
<dbReference type="GO" id="GO:0005829">
    <property type="term" value="C:cytosol"/>
    <property type="evidence" value="ECO:0007669"/>
    <property type="project" value="TreeGrafter"/>
</dbReference>
<gene>
    <name evidence="4" type="ORF">TAO_0837</name>
</gene>
<dbReference type="CDD" id="cd11740">
    <property type="entry name" value="YajQ_like"/>
    <property type="match status" value="1"/>
</dbReference>
<dbReference type="Pfam" id="PF04461">
    <property type="entry name" value="YajQ"/>
    <property type="match status" value="1"/>
</dbReference>
<evidence type="ECO:0000256" key="3">
    <source>
        <dbReference type="HAMAP-Rule" id="MF_00632"/>
    </source>
</evidence>
<dbReference type="AlphaFoldDB" id="A0A1Q2SM70"/>
<dbReference type="InterPro" id="IPR007551">
    <property type="entry name" value="YajQ/Smlt4090-like"/>
</dbReference>
<evidence type="ECO:0000256" key="1">
    <source>
        <dbReference type="ARBA" id="ARBA00022741"/>
    </source>
</evidence>
<sequence>MPSFDAVSEIDKHELQNAIDQVNREVSTRFDFRGTEARIEESQGELTLIAESDFQLQQIRAILDIKIAKRGLDIGCLEAKEPEILGKRARQSVQVRQGIDKETARKIIKIVKESKLKVQAAIQGEQVRISGNKRDDLQQVIALLKEAELSLPLQYINFRD</sequence>
<keyword evidence="5" id="KW-1185">Reference proteome</keyword>
<dbReference type="GO" id="GO:0000166">
    <property type="term" value="F:nucleotide binding"/>
    <property type="evidence" value="ECO:0007669"/>
    <property type="project" value="UniProtKB-UniRule"/>
</dbReference>
<protein>
    <recommendedName>
        <fullName evidence="3">Nucleotide-binding protein TAO_0837</fullName>
    </recommendedName>
</protein>
<dbReference type="NCBIfam" id="NF003819">
    <property type="entry name" value="PRK05412.1"/>
    <property type="match status" value="1"/>
</dbReference>
<dbReference type="Proteomes" id="UP000243679">
    <property type="component" value="Chromosome"/>
</dbReference>
<dbReference type="SUPFAM" id="SSF89963">
    <property type="entry name" value="YajQ-like"/>
    <property type="match status" value="2"/>
</dbReference>
<organism evidence="4 5">
    <name type="scientific">Candidatus Nitrosoglobus terrae</name>
    <dbReference type="NCBI Taxonomy" id="1630141"/>
    <lineage>
        <taxon>Bacteria</taxon>
        <taxon>Pseudomonadati</taxon>
        <taxon>Pseudomonadota</taxon>
        <taxon>Gammaproteobacteria</taxon>
        <taxon>Chromatiales</taxon>
        <taxon>Chromatiaceae</taxon>
        <taxon>Candidatus Nitrosoglobus</taxon>
    </lineage>
</organism>